<dbReference type="SUPFAM" id="SSF64307">
    <property type="entry name" value="SirA-like"/>
    <property type="match status" value="1"/>
</dbReference>
<dbReference type="EMBL" id="VNHO01000015">
    <property type="protein sequence ID" value="TYP53288.1"/>
    <property type="molecule type" value="Genomic_DNA"/>
</dbReference>
<dbReference type="GO" id="GO:0016491">
    <property type="term" value="F:oxidoreductase activity"/>
    <property type="evidence" value="ECO:0007669"/>
    <property type="project" value="UniProtKB-KW"/>
</dbReference>
<dbReference type="Pfam" id="PF13686">
    <property type="entry name" value="DrsE_2"/>
    <property type="match status" value="1"/>
</dbReference>
<dbReference type="InterPro" id="IPR032836">
    <property type="entry name" value="DsrE2-like"/>
</dbReference>
<dbReference type="InterPro" id="IPR001455">
    <property type="entry name" value="TusA-like"/>
</dbReference>
<comment type="cofactor">
    <cofactor evidence="1">
        <name>FAD</name>
        <dbReference type="ChEBI" id="CHEBI:57692"/>
    </cofactor>
</comment>
<dbReference type="SUPFAM" id="SSF55424">
    <property type="entry name" value="FAD/NAD-linked reductases, dimerisation (C-terminal) domain"/>
    <property type="match status" value="1"/>
</dbReference>
<proteinExistence type="inferred from homology"/>
<evidence type="ECO:0000313" key="10">
    <source>
        <dbReference type="Proteomes" id="UP000322294"/>
    </source>
</evidence>
<dbReference type="Pfam" id="PF02852">
    <property type="entry name" value="Pyr_redox_dim"/>
    <property type="match status" value="1"/>
</dbReference>
<dbReference type="InterPro" id="IPR050260">
    <property type="entry name" value="FAD-bd_OxRdtase"/>
</dbReference>
<organism evidence="9 10">
    <name type="scientific">Thermosediminibacter litoriperuensis</name>
    <dbReference type="NCBI Taxonomy" id="291989"/>
    <lineage>
        <taxon>Bacteria</taxon>
        <taxon>Bacillati</taxon>
        <taxon>Bacillota</taxon>
        <taxon>Clostridia</taxon>
        <taxon>Thermosediminibacterales</taxon>
        <taxon>Thermosediminibacteraceae</taxon>
        <taxon>Thermosediminibacter</taxon>
    </lineage>
</organism>
<comment type="similarity">
    <text evidence="2">Belongs to the class-III pyridine nucleotide-disulfide oxidoreductase family.</text>
</comment>
<evidence type="ECO:0000256" key="2">
    <source>
        <dbReference type="ARBA" id="ARBA00009130"/>
    </source>
</evidence>
<dbReference type="AlphaFoldDB" id="A0A5S5APP5"/>
<keyword evidence="4" id="KW-0274">FAD</keyword>
<accession>A0A5S5APP5</accession>
<dbReference type="CDD" id="cd01524">
    <property type="entry name" value="RHOD_Pyr_redox"/>
    <property type="match status" value="1"/>
</dbReference>
<dbReference type="PRINTS" id="PR00411">
    <property type="entry name" value="PNDRDTASEI"/>
</dbReference>
<evidence type="ECO:0000259" key="8">
    <source>
        <dbReference type="PROSITE" id="PS50206"/>
    </source>
</evidence>
<dbReference type="InterPro" id="IPR036188">
    <property type="entry name" value="FAD/NAD-bd_sf"/>
</dbReference>
<keyword evidence="6" id="KW-0676">Redox-active center</keyword>
<keyword evidence="10" id="KW-1185">Reference proteome</keyword>
<dbReference type="Gene3D" id="3.50.50.60">
    <property type="entry name" value="FAD/NAD(P)-binding domain"/>
    <property type="match status" value="2"/>
</dbReference>
<dbReference type="InterPro" id="IPR004099">
    <property type="entry name" value="Pyr_nucl-diS_OxRdtase_dimer"/>
</dbReference>
<sequence length="838" mass="90978">MMGKKVLIVGGVAGGASAAARLRRLDESAQIIMFERGEHISFANCGLPYYVSGVIAEREKLLVQTPEKFKARFGVDVRINSEVTRIFPDKKEVEVQEKGGHTYRESYDYLILSPGAAPVRPPIPGIEAENIFTVRNIPDIDRVKQFVDQQKPARAVVVGGGFIGLEMAENLHTRGVKTTIVEMMDQVLAPLDFEMAALVHGHIRANGIELVLKDGVKSFITENYRANEVELQSGRRIPSDMVILAIGVKPEVKLAKEAGLEIGERGGIRVNEKLQTSNPYIFAIGDAIEVKDFVTGTYTLIPLAGPANKQGRIVADVIAGRDARYEGTQGTAIVKVFDCVAASTGANEKTLRKLGIPYAVSYTHPGSHAGYYPGATTMSIKLIFDPQSGKILGGQIVGCDGVDKRIDVIAAAIRRGDTVFDLQELELAYAPPFSSAKDPVNMAGYVAGNIVNGDVSVIHWHEIDKLDRSRTLLVDVRTRLEHELGHIEGSINIPVDELRSRLAELPKDRDIVIYCQVGLRGYIACRILTQHGYTRVRNLSGGWKTYKAAAEEKKRLGSQPPVTAAPGPSGSGQPAVQAGVNETAVTGETVKLDATGLQCPGPIVQVFQHMKTLKEGTILEVTATDPGFLSDIRSWCETTGNELLKAEKQGSVYVACIRKGLESAQGGAAPSTCCSPAPLAKSAEEKTMVVFSGDLDKAIAAFIIANGAASMGKPVTMFFTFWGLNILRRDQYVPVKKGFMDRMFGMMMPRGSKKLPLSRMNMLGMGPRMIRMVMKKKNISSLEELIAQARRLGVKLVACNMSMDVMGIKREELIDGVEIGGVATFLNSAEKSNMTLFI</sequence>
<reference evidence="9 10" key="1">
    <citation type="submission" date="2019-07" db="EMBL/GenBank/DDBJ databases">
        <title>Genomic Encyclopedia of Type Strains, Phase I: the one thousand microbial genomes (KMG-I) project.</title>
        <authorList>
            <person name="Kyrpides N."/>
        </authorList>
    </citation>
    <scope>NUCLEOTIDE SEQUENCE [LARGE SCALE GENOMIC DNA]</scope>
    <source>
        <strain evidence="9 10">DSM 16647</strain>
    </source>
</reference>
<evidence type="ECO:0000256" key="7">
    <source>
        <dbReference type="SAM" id="MobiDB-lite"/>
    </source>
</evidence>
<dbReference type="InterPro" id="IPR001763">
    <property type="entry name" value="Rhodanese-like_dom"/>
</dbReference>
<dbReference type="InterPro" id="IPR016156">
    <property type="entry name" value="FAD/NAD-linked_Rdtase_dimer_sf"/>
</dbReference>
<dbReference type="PROSITE" id="PS50206">
    <property type="entry name" value="RHODANESE_3"/>
    <property type="match status" value="1"/>
</dbReference>
<evidence type="ECO:0000256" key="5">
    <source>
        <dbReference type="ARBA" id="ARBA00023002"/>
    </source>
</evidence>
<keyword evidence="3" id="KW-0285">Flavoprotein</keyword>
<comment type="caution">
    <text evidence="9">The sequence shown here is derived from an EMBL/GenBank/DDBJ whole genome shotgun (WGS) entry which is preliminary data.</text>
</comment>
<dbReference type="SUPFAM" id="SSF52821">
    <property type="entry name" value="Rhodanese/Cell cycle control phosphatase"/>
    <property type="match status" value="1"/>
</dbReference>
<evidence type="ECO:0000256" key="4">
    <source>
        <dbReference type="ARBA" id="ARBA00022827"/>
    </source>
</evidence>
<dbReference type="InterPro" id="IPR036868">
    <property type="entry name" value="TusA-like_sf"/>
</dbReference>
<evidence type="ECO:0000313" key="9">
    <source>
        <dbReference type="EMBL" id="TYP53288.1"/>
    </source>
</evidence>
<feature type="domain" description="Rhodanese" evidence="8">
    <location>
        <begin position="467"/>
        <end position="555"/>
    </location>
</feature>
<dbReference type="SUPFAM" id="SSF75169">
    <property type="entry name" value="DsrEFH-like"/>
    <property type="match status" value="1"/>
</dbReference>
<dbReference type="Pfam" id="PF00581">
    <property type="entry name" value="Rhodanese"/>
    <property type="match status" value="1"/>
</dbReference>
<gene>
    <name evidence="9" type="ORF">LZ11_01528</name>
</gene>
<name>A0A5S5APP5_9FIRM</name>
<dbReference type="SMART" id="SM00450">
    <property type="entry name" value="RHOD"/>
    <property type="match status" value="1"/>
</dbReference>
<dbReference type="Proteomes" id="UP000322294">
    <property type="component" value="Unassembled WGS sequence"/>
</dbReference>
<dbReference type="SUPFAM" id="SSF51905">
    <property type="entry name" value="FAD/NAD(P)-binding domain"/>
    <property type="match status" value="2"/>
</dbReference>
<dbReference type="PRINTS" id="PR00368">
    <property type="entry name" value="FADPNR"/>
</dbReference>
<dbReference type="InterPro" id="IPR027396">
    <property type="entry name" value="DsrEFH-like"/>
</dbReference>
<keyword evidence="5" id="KW-0560">Oxidoreductase</keyword>
<dbReference type="PANTHER" id="PTHR43429:SF1">
    <property type="entry name" value="NAD(P)H SULFUR OXIDOREDUCTASE (COA-DEPENDENT)"/>
    <property type="match status" value="1"/>
</dbReference>
<dbReference type="PROSITE" id="PS01148">
    <property type="entry name" value="UPF0033"/>
    <property type="match status" value="1"/>
</dbReference>
<dbReference type="Pfam" id="PF07992">
    <property type="entry name" value="Pyr_redox_2"/>
    <property type="match status" value="1"/>
</dbReference>
<dbReference type="InterPro" id="IPR036873">
    <property type="entry name" value="Rhodanese-like_dom_sf"/>
</dbReference>
<dbReference type="InterPro" id="IPR023753">
    <property type="entry name" value="FAD/NAD-binding_dom"/>
</dbReference>
<evidence type="ECO:0000256" key="3">
    <source>
        <dbReference type="ARBA" id="ARBA00022630"/>
    </source>
</evidence>
<feature type="region of interest" description="Disordered" evidence="7">
    <location>
        <begin position="554"/>
        <end position="577"/>
    </location>
</feature>
<protein>
    <submittedName>
        <fullName evidence="9">NADPH-dependent 2,4-dienoyl-CoA reductase/sulfur reductase-like enzyme</fullName>
    </submittedName>
</protein>
<dbReference type="Gene3D" id="3.40.1260.10">
    <property type="entry name" value="DsrEFH-like"/>
    <property type="match status" value="1"/>
</dbReference>
<dbReference type="Gene3D" id="3.40.250.10">
    <property type="entry name" value="Rhodanese-like domain"/>
    <property type="match status" value="1"/>
</dbReference>
<evidence type="ECO:0000256" key="1">
    <source>
        <dbReference type="ARBA" id="ARBA00001974"/>
    </source>
</evidence>
<dbReference type="Gene3D" id="3.30.110.40">
    <property type="entry name" value="TusA-like domain"/>
    <property type="match status" value="1"/>
</dbReference>
<dbReference type="PANTHER" id="PTHR43429">
    <property type="entry name" value="PYRIDINE NUCLEOTIDE-DISULFIDE OXIDOREDUCTASE DOMAIN-CONTAINING"/>
    <property type="match status" value="1"/>
</dbReference>
<dbReference type="Pfam" id="PF01206">
    <property type="entry name" value="TusA"/>
    <property type="match status" value="1"/>
</dbReference>
<evidence type="ECO:0000256" key="6">
    <source>
        <dbReference type="ARBA" id="ARBA00023284"/>
    </source>
</evidence>